<sequence>MINTFHKVGNGPHPVIVLHGWFGDGHSFIPMDDALSVNEFTYIFMDYRGYGGMQSTSGAFTIDEIATDTLTLATSLGFNSFSLVGHSMGGMAIERVAVLAPNRVRMLVPVAPVPSCGVRFEQTIQSLFEGAAGSIENRKTIIDRSTGNRLSRSWIDWKARYSTENSSKLAFAKYLNAWSKTNFSSQVQGLSHKVRVLIGEHDPTFNAELMHATYLSWYSQSQLEILPNAGHYPMNEVPLTLSASIERFLRES</sequence>
<dbReference type="Gene3D" id="3.40.50.1820">
    <property type="entry name" value="alpha/beta hydrolase"/>
    <property type="match status" value="1"/>
</dbReference>
<feature type="domain" description="AB hydrolase-1" evidence="2">
    <location>
        <begin position="14"/>
        <end position="233"/>
    </location>
</feature>
<dbReference type="KEGG" id="ego:BBD34_13950"/>
<reference evidence="3 6" key="1">
    <citation type="submission" date="2016-06" db="EMBL/GenBank/DDBJ databases">
        <authorList>
            <person name="Nicholson A.C."/>
        </authorList>
    </citation>
    <scope>NUCLEOTIDE SEQUENCE [LARGE SCALE GENOMIC DNA]</scope>
    <source>
        <strain evidence="3 6">G4123</strain>
    </source>
</reference>
<evidence type="ECO:0000259" key="2">
    <source>
        <dbReference type="Pfam" id="PF00561"/>
    </source>
</evidence>
<proteinExistence type="predicted"/>
<dbReference type="PANTHER" id="PTHR43798:SF31">
    <property type="entry name" value="AB HYDROLASE SUPERFAMILY PROTEIN YCLE"/>
    <property type="match status" value="1"/>
</dbReference>
<dbReference type="InterPro" id="IPR050266">
    <property type="entry name" value="AB_hydrolase_sf"/>
</dbReference>
<dbReference type="InterPro" id="IPR029058">
    <property type="entry name" value="AB_hydrolase_fold"/>
</dbReference>
<dbReference type="GO" id="GO:0016787">
    <property type="term" value="F:hydrolase activity"/>
    <property type="evidence" value="ECO:0007669"/>
    <property type="project" value="UniProtKB-KW"/>
</dbReference>
<comment type="caution">
    <text evidence="3">The sequence shown here is derived from an EMBL/GenBank/DDBJ whole genome shotgun (WGS) entry which is preliminary data.</text>
</comment>
<evidence type="ECO:0000313" key="3">
    <source>
        <dbReference type="EMBL" id="OPB75407.1"/>
    </source>
</evidence>
<evidence type="ECO:0000313" key="6">
    <source>
        <dbReference type="Proteomes" id="UP000190816"/>
    </source>
</evidence>
<evidence type="ECO:0000313" key="5">
    <source>
        <dbReference type="Proteomes" id="UP000190016"/>
    </source>
</evidence>
<reference evidence="4 5" key="2">
    <citation type="submission" date="2016-07" db="EMBL/GenBank/DDBJ databases">
        <title>Revisiting the Taxonomy of the Elizabethkingia Genus based on Whole-Genome Sequencing, Optical Mapping, and MALDI-TOF.</title>
        <authorList>
            <person name="Nicholson A.C."/>
        </authorList>
    </citation>
    <scope>NUCLEOTIDE SEQUENCE [LARGE SCALE GENOMIC DNA]</scope>
    <source>
        <strain evidence="4 5">C1558</strain>
    </source>
</reference>
<dbReference type="EMBL" id="MAIC01000014">
    <property type="protein sequence ID" value="OPB75407.1"/>
    <property type="molecule type" value="Genomic_DNA"/>
</dbReference>
<dbReference type="Proteomes" id="UP000190816">
    <property type="component" value="Unassembled WGS sequence"/>
</dbReference>
<dbReference type="RefSeq" id="WP_078403904.1">
    <property type="nucleotide sequence ID" value="NZ_CP016377.1"/>
</dbReference>
<dbReference type="PANTHER" id="PTHR43798">
    <property type="entry name" value="MONOACYLGLYCEROL LIPASE"/>
    <property type="match status" value="1"/>
</dbReference>
<dbReference type="Proteomes" id="UP000190016">
    <property type="component" value="Unassembled WGS sequence"/>
</dbReference>
<dbReference type="InterPro" id="IPR000073">
    <property type="entry name" value="AB_hydrolase_1"/>
</dbReference>
<keyword evidence="1 3" id="KW-0378">Hydrolase</keyword>
<dbReference type="GO" id="GO:0016020">
    <property type="term" value="C:membrane"/>
    <property type="evidence" value="ECO:0007669"/>
    <property type="project" value="TreeGrafter"/>
</dbReference>
<gene>
    <name evidence="3" type="ORF">BAY32_07705</name>
    <name evidence="4" type="ORF">BB021_00425</name>
</gene>
<dbReference type="SUPFAM" id="SSF53474">
    <property type="entry name" value="alpha/beta-Hydrolases"/>
    <property type="match status" value="1"/>
</dbReference>
<evidence type="ECO:0000256" key="1">
    <source>
        <dbReference type="ARBA" id="ARBA00022801"/>
    </source>
</evidence>
<keyword evidence="5" id="KW-1185">Reference proteome</keyword>
<dbReference type="EMBL" id="MBDS01000002">
    <property type="protein sequence ID" value="OPB92904.1"/>
    <property type="molecule type" value="Genomic_DNA"/>
</dbReference>
<organism evidence="3 6">
    <name type="scientific">Elizabethkingia ursingii</name>
    <dbReference type="NCBI Taxonomy" id="1756150"/>
    <lineage>
        <taxon>Bacteria</taxon>
        <taxon>Pseudomonadati</taxon>
        <taxon>Bacteroidota</taxon>
        <taxon>Flavobacteriia</taxon>
        <taxon>Flavobacteriales</taxon>
        <taxon>Weeksellaceae</taxon>
        <taxon>Elizabethkingia</taxon>
    </lineage>
</organism>
<name>A0AAJ3NCE5_9FLAO</name>
<protein>
    <submittedName>
        <fullName evidence="3">Alpha/beta hydrolase</fullName>
    </submittedName>
</protein>
<evidence type="ECO:0000313" key="4">
    <source>
        <dbReference type="EMBL" id="OPB92904.1"/>
    </source>
</evidence>
<accession>A0AAJ3NCE5</accession>
<dbReference type="AlphaFoldDB" id="A0AAJ3NCE5"/>
<dbReference type="Pfam" id="PF00561">
    <property type="entry name" value="Abhydrolase_1"/>
    <property type="match status" value="1"/>
</dbReference>